<dbReference type="InterPro" id="IPR014030">
    <property type="entry name" value="Ketoacyl_synth_N"/>
</dbReference>
<comment type="catalytic activity">
    <reaction evidence="30">
        <text>(3R)-hydroxydecanoyl-[ACP] = (2E)-decenoyl-[ACP] + H2O</text>
        <dbReference type="Rhea" id="RHEA:41860"/>
        <dbReference type="Rhea" id="RHEA-COMP:9638"/>
        <dbReference type="Rhea" id="RHEA-COMP:9639"/>
        <dbReference type="ChEBI" id="CHEBI:15377"/>
        <dbReference type="ChEBI" id="CHEBI:78466"/>
        <dbReference type="ChEBI" id="CHEBI:78467"/>
    </reaction>
    <physiologicalReaction direction="left-to-right" evidence="30">
        <dbReference type="Rhea" id="RHEA:41861"/>
    </physiologicalReaction>
</comment>
<evidence type="ECO:0000256" key="17">
    <source>
        <dbReference type="ARBA" id="ARBA00022832"/>
    </source>
</evidence>
<dbReference type="SUPFAM" id="SSF55048">
    <property type="entry name" value="Probable ACP-binding domain of malonyl-CoA ACP transacylase"/>
    <property type="match status" value="1"/>
</dbReference>
<dbReference type="EC" id="3.1.2.14" evidence="3"/>
<evidence type="ECO:0000256" key="4">
    <source>
        <dbReference type="ARBA" id="ARBA00012873"/>
    </source>
</evidence>
<dbReference type="SMART" id="SM00825">
    <property type="entry name" value="PKS_KS"/>
    <property type="match status" value="1"/>
</dbReference>
<evidence type="ECO:0000256" key="63">
    <source>
        <dbReference type="ARBA" id="ARBA00049414"/>
    </source>
</evidence>
<comment type="catalytic activity">
    <reaction evidence="65">
        <text>butanoyl-[ACP] + malonyl-[ACP] + H(+) = 3-oxohexanoyl-[ACP] + holo-[ACP] + CO2</text>
        <dbReference type="Rhea" id="RHEA:41820"/>
        <dbReference type="Rhea" id="RHEA-COMP:9623"/>
        <dbReference type="Rhea" id="RHEA-COMP:9628"/>
        <dbReference type="Rhea" id="RHEA-COMP:9629"/>
        <dbReference type="Rhea" id="RHEA-COMP:9685"/>
        <dbReference type="ChEBI" id="CHEBI:15378"/>
        <dbReference type="ChEBI" id="CHEBI:16526"/>
        <dbReference type="ChEBI" id="CHEBI:64479"/>
        <dbReference type="ChEBI" id="CHEBI:78449"/>
        <dbReference type="ChEBI" id="CHEBI:78454"/>
        <dbReference type="ChEBI" id="CHEBI:78456"/>
    </reaction>
    <physiologicalReaction direction="left-to-right" evidence="65">
        <dbReference type="Rhea" id="RHEA:41821"/>
    </physiologicalReaction>
</comment>
<dbReference type="InterPro" id="IPR029058">
    <property type="entry name" value="AB_hydrolase_fold"/>
</dbReference>
<evidence type="ECO:0000256" key="48">
    <source>
        <dbReference type="ARBA" id="ARBA00047961"/>
    </source>
</evidence>
<comment type="catalytic activity">
    <reaction evidence="52">
        <text>(2E)-octenoyl-[ACP] + NADPH + H(+) = octanoyl-[ACP] + NADP(+)</text>
        <dbReference type="Rhea" id="RHEA:41848"/>
        <dbReference type="Rhea" id="RHEA-COMP:9635"/>
        <dbReference type="Rhea" id="RHEA-COMP:9636"/>
        <dbReference type="ChEBI" id="CHEBI:15378"/>
        <dbReference type="ChEBI" id="CHEBI:57783"/>
        <dbReference type="ChEBI" id="CHEBI:58349"/>
        <dbReference type="ChEBI" id="CHEBI:78462"/>
        <dbReference type="ChEBI" id="CHEBI:78463"/>
    </reaction>
    <physiologicalReaction direction="left-to-right" evidence="52">
        <dbReference type="Rhea" id="RHEA:41849"/>
    </physiologicalReaction>
</comment>
<dbReference type="GO" id="GO:0019171">
    <property type="term" value="F:(3R)-hydroxyacyl-[acyl-carrier-protein] dehydratase activity"/>
    <property type="evidence" value="ECO:0007669"/>
    <property type="project" value="UniProtKB-EC"/>
</dbReference>
<dbReference type="SUPFAM" id="SSF53474">
    <property type="entry name" value="alpha/beta-Hydrolases"/>
    <property type="match status" value="1"/>
</dbReference>
<evidence type="ECO:0000256" key="7">
    <source>
        <dbReference type="ARBA" id="ARBA00013191"/>
    </source>
</evidence>
<evidence type="ECO:0000256" key="27">
    <source>
        <dbReference type="ARBA" id="ARBA00023332"/>
    </source>
</evidence>
<comment type="catalytic activity">
    <reaction evidence="37">
        <text>acetyl-CoA + n malonyl-CoA + 2n NADPH + 2n H(+) = a long-chain fatty acid + (n+1) CoA + n CO2 + 2n NADP(+).</text>
        <dbReference type="EC" id="2.3.1.85"/>
    </reaction>
</comment>
<comment type="caution">
    <text evidence="73">The sequence shown here is derived from an EMBL/GenBank/DDBJ whole genome shotgun (WGS) entry which is preliminary data.</text>
</comment>
<dbReference type="InterPro" id="IPR016039">
    <property type="entry name" value="Thiolase-like"/>
</dbReference>
<evidence type="ECO:0000256" key="14">
    <source>
        <dbReference type="ARBA" id="ARBA00022679"/>
    </source>
</evidence>
<dbReference type="Gene3D" id="3.40.47.10">
    <property type="match status" value="1"/>
</dbReference>
<comment type="catalytic activity">
    <reaction evidence="67">
        <text>octanoyl-[ACP] + malonyl-[ACP] + H(+) = 3-oxodecanoyl-[ACP] + holo-[ACP] + CO2</text>
        <dbReference type="Rhea" id="RHEA:41852"/>
        <dbReference type="Rhea" id="RHEA-COMP:9623"/>
        <dbReference type="Rhea" id="RHEA-COMP:9636"/>
        <dbReference type="Rhea" id="RHEA-COMP:9637"/>
        <dbReference type="Rhea" id="RHEA-COMP:9685"/>
        <dbReference type="ChEBI" id="CHEBI:15378"/>
        <dbReference type="ChEBI" id="CHEBI:16526"/>
        <dbReference type="ChEBI" id="CHEBI:64479"/>
        <dbReference type="ChEBI" id="CHEBI:78449"/>
        <dbReference type="ChEBI" id="CHEBI:78463"/>
        <dbReference type="ChEBI" id="CHEBI:78464"/>
    </reaction>
    <physiologicalReaction direction="left-to-right" evidence="67">
        <dbReference type="Rhea" id="RHEA:41853"/>
    </physiologicalReaction>
</comment>
<comment type="catalytic activity">
    <reaction evidence="48">
        <text>acetyl-[ACP] + malonyl-[ACP] + H(+) = 3-oxobutanoyl-[ACP] + holo-[ACP] + CO2</text>
        <dbReference type="Rhea" id="RHEA:41800"/>
        <dbReference type="Rhea" id="RHEA-COMP:9621"/>
        <dbReference type="Rhea" id="RHEA-COMP:9623"/>
        <dbReference type="Rhea" id="RHEA-COMP:9625"/>
        <dbReference type="Rhea" id="RHEA-COMP:9685"/>
        <dbReference type="ChEBI" id="CHEBI:15378"/>
        <dbReference type="ChEBI" id="CHEBI:16526"/>
        <dbReference type="ChEBI" id="CHEBI:64479"/>
        <dbReference type="ChEBI" id="CHEBI:78446"/>
        <dbReference type="ChEBI" id="CHEBI:78449"/>
        <dbReference type="ChEBI" id="CHEBI:78450"/>
    </reaction>
    <physiologicalReaction direction="left-to-right" evidence="48">
        <dbReference type="Rhea" id="RHEA:41801"/>
    </physiologicalReaction>
</comment>
<evidence type="ECO:0000256" key="9">
    <source>
        <dbReference type="ARBA" id="ARBA00013258"/>
    </source>
</evidence>
<dbReference type="Gene3D" id="3.40.50.720">
    <property type="entry name" value="NAD(P)-binding Rossmann-like Domain"/>
    <property type="match status" value="1"/>
</dbReference>
<evidence type="ECO:0000259" key="70">
    <source>
        <dbReference type="PROSITE" id="PS50075"/>
    </source>
</evidence>
<evidence type="ECO:0000256" key="11">
    <source>
        <dbReference type="ARBA" id="ARBA00022450"/>
    </source>
</evidence>
<feature type="region of interest" description="Disordered" evidence="69">
    <location>
        <begin position="1"/>
        <end position="22"/>
    </location>
</feature>
<evidence type="ECO:0000256" key="53">
    <source>
        <dbReference type="ARBA" id="ARBA00048506"/>
    </source>
</evidence>
<sequence length="2326" mass="257736">MPANVRETSFSSERPSGTTKFPRQEDVVISGISCRLPQSDNMEELRQNLIHGVDMVTGSDENRFAKQRGVLKDITKFDASFFGIPPKQADVMDPQLRLLLEVTYEAFIDAGIDPQIFRGSRTGVFVGLGISEAHEGWGSDPDKPRGYAAWGCTKNMFANRVSFTFSLKGPSFAMQGSDAASALALDHALHSIHNDNCDAALVGGVNLCLKQTSDIQYLKLGVLSSDGICKPFDSSASGYCRSDGVVMILLQKRSQAKRIYATVMNTKNITGQNQGTGPAYPSVSLQMQLLSEVYQEVGVDHSYVEYIEANAIGHKMLDAQEVLALSKVFCRKSGSRLLVGSVKSNLGHLEAASGLGSVAKVIVALEDGMVPANLHYKSPDPAMAAIVNGKLHVVTENTRLYGDIYGINTLGLGGIHVHTILKADSKRPKWRHMAASKMSLFVYAAQTPAGVQSAVHLLHQHPGNIHLQALLHETAIMPPASHPFRGYSILNCKSKICEVQKCMSDHRPIWYVFSGMGTQWSGMGHHMMSLSGFRESIEESDKILRPYGICLLDLITSGSDTVFNTPLNSFVTITAIQIALVKLLTQMGIQPDGILGHSIGEIACAFTDGVMTAEETILAVYWRGYCVQEARLPKGSMAAVGLSWKEAMETCPPDIVPACHNAENTVTISGPANSMASFVKELKDRQIFTREVLSAGVAFHSPHMQQVAPELKKALAKVIRSKPRTSRWISTSIPEKDWDSDLAKYSSADYHVNNLVSPVLFQEALCHIPDNAIVIEIAPHCLLQAVLKRSLDKECTIVGLMKKGHPDNLEFFFSSLGKCFQSGLNLNPLGVYPPVEFPVPRGTPFVSPVVQWDHSQSWDVPSTDNFLSGGYGHHSESTFEMEISPESPDFYLMDHIIDGRMLFPAAGYVVLAWKMLAKYHGELYENLPVLLQNVNIYKATILPKNGTLKFDVSLMTATGHFEILESNQLVASGSIIQLQENSGQLAVQRELNLVSPLSPSRRLEIALTADDIYKELRVRGYDYGPSFQGIVSADSRGENGDLLWKNRWISFMDSMMQMELIVHPDKHLLLPTQIKSITINPFLHKTEIKSYNGSDKVVSVMVDRYSDAVIAGGVEFQGLQVTMAPRQNQRETVLQEVKFVPNFETLDLCCKDQDLDKYAKDCCLYAWNGLEQLCTDTLELPNVSLIKEILEKGTSIEGDVDLVKYSHSKYKGHAFVLIKMLQKIFTLPKGENFINNAINILDAFKSDLTSDPLLTMLQQPPLLNPYFDLVIENKFDNNLNVLQIGEPDNNFSSLVQSLFSSHPLLTVNYTFTKRHKTSTEGTVIKIIEWNPNVPPPDDLKDYDLLILDEILSRQSNIAKALKNIAATVIEGGFLLMREVTDNFQVSFVLDELTSVWKSTEVEDPNQRTVGRWCSESKWIELLEQAGFIEICRKSDGFIATLFLFRKVKKLSVEEQTVVDITSLTCDWLTEVQNKWAECQKKTKGENAWLLADGEYCSGILGMMKCLIKEPGGEKLSISTVVYARRHQLWPIPDKWTLEEAATIPEAYTLAFYALHRRGNIKAGQSILVLGSIKPIAQAAINVASHAGCHVYVAVETDREAEWLETHFTKLKKQNILVMNAIDLGQELLRKTKGKGVDILLHFEESVPFYTSLQLVANGGCFLSISRDGIVINNTLSSMFAQWNNQYHSIQMDFLEANDLKLVHSLLSTGIKNGVVKPLPCHVFSLEQTQLAFESFQKSDKRKKTLLQIKDEKTDSGLPDYGPASPLAAPQALCDPRKVYILTGGLGGFGLELADWLIDRGARYLVLTSRSGMRTGYQCRKLRLWRECGVTVQLSRRDVTNPGETSLLITEAQANGPIGGIFHLAMVSLAIQWGAIGDVGVVMDTMGGNDIIVGGTCPQRINSCLTCLNYFLISSYTVVASYVPAAKTATTGVNLTFTKSPLDVICNIIGVKDGAQLKSESHLLDLGMDSLMTTEIRQILQRDHGLVYSSEELKQLTVKELRELSTEYKKESPSKSDMKMDSQPNTMKPKLIPNMPQETIVQLNGVTNDKIPLFVVLGLNEEVAAMKDLYDKVTCPVYGIQCTPQTPLISIQTLAGYFLQQMSAVYLKEPLYLAGHEFGAPVALEMALQLQQYYRQENPVVKGLIFFGGSHSFIPLSSSSTFHKEKFEAMSETMQSAEAIASFLLKYIDVGEEMLGSLLSHSDLTEMMEVAIKHLKSCNIGFFKDSLLEAAVWSHVQTYLMVGQYKPESKYESGPVLLLRGQQLPGTVDVEEDYDLKKVCGREITVKIHDGVGDDFLTDGQENLAEIINEFLGFGQPFTSSLHIEHF</sequence>
<evidence type="ECO:0000256" key="26">
    <source>
        <dbReference type="ARBA" id="ARBA00023268"/>
    </source>
</evidence>
<dbReference type="Gene3D" id="3.30.70.3290">
    <property type="match status" value="1"/>
</dbReference>
<feature type="active site" description="Proton acceptor; for dehydratase activity" evidence="68">
    <location>
        <position position="895"/>
    </location>
</feature>
<keyword evidence="26" id="KW-0511">Multifunctional enzyme</keyword>
<evidence type="ECO:0000256" key="42">
    <source>
        <dbReference type="ARBA" id="ARBA00047451"/>
    </source>
</evidence>
<evidence type="ECO:0000256" key="31">
    <source>
        <dbReference type="ARBA" id="ARBA00023394"/>
    </source>
</evidence>
<evidence type="ECO:0000256" key="52">
    <source>
        <dbReference type="ARBA" id="ARBA00048420"/>
    </source>
</evidence>
<feature type="compositionally biased region" description="Polar residues" evidence="69">
    <location>
        <begin position="1"/>
        <end position="21"/>
    </location>
</feature>
<evidence type="ECO:0000256" key="29">
    <source>
        <dbReference type="ARBA" id="ARBA00023373"/>
    </source>
</evidence>
<keyword evidence="13" id="KW-0597">Phosphoprotein</keyword>
<dbReference type="SMART" id="SM00822">
    <property type="entry name" value="PKS_KR"/>
    <property type="match status" value="1"/>
</dbReference>
<dbReference type="Pfam" id="PF21089">
    <property type="entry name" value="PKS_DH_N"/>
    <property type="match status" value="1"/>
</dbReference>
<comment type="catalytic activity">
    <reaction evidence="54">
        <text>3-oxohexanoyl-[ACP] + NADPH + H(+) = (3R)-hydroxyhexanoyl-[ACP] + NADP(+)</text>
        <dbReference type="Rhea" id="RHEA:41824"/>
        <dbReference type="Rhea" id="RHEA-COMP:9629"/>
        <dbReference type="Rhea" id="RHEA-COMP:9630"/>
        <dbReference type="ChEBI" id="CHEBI:15378"/>
        <dbReference type="ChEBI" id="CHEBI:57783"/>
        <dbReference type="ChEBI" id="CHEBI:58349"/>
        <dbReference type="ChEBI" id="CHEBI:78456"/>
        <dbReference type="ChEBI" id="CHEBI:78457"/>
    </reaction>
    <physiologicalReaction direction="left-to-right" evidence="54">
        <dbReference type="Rhea" id="RHEA:41825"/>
    </physiologicalReaction>
</comment>
<dbReference type="SMART" id="SM00826">
    <property type="entry name" value="PKS_DH"/>
    <property type="match status" value="1"/>
</dbReference>
<dbReference type="GO" id="GO:0004316">
    <property type="term" value="F:3-oxoacyl-[acyl-carrier-protein] reductase (NADPH) activity"/>
    <property type="evidence" value="ECO:0007669"/>
    <property type="project" value="UniProtKB-EC"/>
</dbReference>
<dbReference type="Gene3D" id="1.10.1200.10">
    <property type="entry name" value="ACP-like"/>
    <property type="match status" value="1"/>
</dbReference>
<feature type="region of interest" description="N-terminal hotdog fold" evidence="68">
    <location>
        <begin position="861"/>
        <end position="992"/>
    </location>
</feature>
<evidence type="ECO:0000256" key="61">
    <source>
        <dbReference type="ARBA" id="ARBA00049171"/>
    </source>
</evidence>
<feature type="domain" description="Ketosynthase family 3 (KS3)" evidence="71">
    <location>
        <begin position="24"/>
        <end position="423"/>
    </location>
</feature>
<evidence type="ECO:0000256" key="58">
    <source>
        <dbReference type="ARBA" id="ARBA00048935"/>
    </source>
</evidence>
<organism evidence="73 74">
    <name type="scientific">Sinanodonta woodiana</name>
    <name type="common">Chinese pond mussel</name>
    <name type="synonym">Anodonta woodiana</name>
    <dbReference type="NCBI Taxonomy" id="1069815"/>
    <lineage>
        <taxon>Eukaryota</taxon>
        <taxon>Metazoa</taxon>
        <taxon>Spiralia</taxon>
        <taxon>Lophotrochozoa</taxon>
        <taxon>Mollusca</taxon>
        <taxon>Bivalvia</taxon>
        <taxon>Autobranchia</taxon>
        <taxon>Heteroconchia</taxon>
        <taxon>Palaeoheterodonta</taxon>
        <taxon>Unionida</taxon>
        <taxon>Unionoidea</taxon>
        <taxon>Unionidae</taxon>
        <taxon>Unioninae</taxon>
        <taxon>Sinanodonta</taxon>
    </lineage>
</organism>
<keyword evidence="12" id="KW-0444">Lipid biosynthesis</keyword>
<dbReference type="InterPro" id="IPR042104">
    <property type="entry name" value="PKS_dehydratase_sf"/>
</dbReference>
<evidence type="ECO:0000259" key="71">
    <source>
        <dbReference type="PROSITE" id="PS52004"/>
    </source>
</evidence>
<evidence type="ECO:0000256" key="21">
    <source>
        <dbReference type="ARBA" id="ARBA00023002"/>
    </source>
</evidence>
<name>A0ABD3WV30_SINWO</name>
<feature type="region of interest" description="Disordered" evidence="69">
    <location>
        <begin position="2006"/>
        <end position="2030"/>
    </location>
</feature>
<evidence type="ECO:0000256" key="34">
    <source>
        <dbReference type="ARBA" id="ARBA00023401"/>
    </source>
</evidence>
<dbReference type="EC" id="2.3.1.41" evidence="7"/>
<evidence type="ECO:0000256" key="24">
    <source>
        <dbReference type="ARBA" id="ARBA00023160"/>
    </source>
</evidence>
<dbReference type="Gene3D" id="3.40.50.1820">
    <property type="entry name" value="alpha/beta hydrolase"/>
    <property type="match status" value="1"/>
</dbReference>
<keyword evidence="21" id="KW-0560">Oxidoreductase</keyword>
<dbReference type="InterPro" id="IPR009081">
    <property type="entry name" value="PP-bd_ACP"/>
</dbReference>
<comment type="catalytic activity">
    <reaction evidence="47">
        <text>3-oxobutanoyl-[ACP] + NADPH + H(+) = (3R)-hydroxybutanoyl-[ACP] + NADP(+)</text>
        <dbReference type="Rhea" id="RHEA:41804"/>
        <dbReference type="Rhea" id="RHEA-COMP:9625"/>
        <dbReference type="Rhea" id="RHEA-COMP:9626"/>
        <dbReference type="ChEBI" id="CHEBI:15378"/>
        <dbReference type="ChEBI" id="CHEBI:57783"/>
        <dbReference type="ChEBI" id="CHEBI:58349"/>
        <dbReference type="ChEBI" id="CHEBI:78450"/>
        <dbReference type="ChEBI" id="CHEBI:78451"/>
    </reaction>
    <physiologicalReaction direction="left-to-right" evidence="47">
        <dbReference type="Rhea" id="RHEA:41805"/>
    </physiologicalReaction>
</comment>
<feature type="region of interest" description="C-terminal hotdog fold" evidence="68">
    <location>
        <begin position="1003"/>
        <end position="1130"/>
    </location>
</feature>
<evidence type="ECO:0000256" key="19">
    <source>
        <dbReference type="ARBA" id="ARBA00022898"/>
    </source>
</evidence>
<dbReference type="Pfam" id="PF00109">
    <property type="entry name" value="ketoacyl-synt"/>
    <property type="match status" value="1"/>
</dbReference>
<dbReference type="SUPFAM" id="SSF53901">
    <property type="entry name" value="Thiolase-like"/>
    <property type="match status" value="2"/>
</dbReference>
<comment type="catalytic activity">
    <reaction evidence="38">
        <text>3-oxooctadecanoyl-[ACP] + NADPH + H(+) = (3R)-hydroxyoctadecanoyl-[ACP] + NADP(+)</text>
        <dbReference type="Rhea" id="RHEA:41920"/>
        <dbReference type="Rhea" id="RHEA-COMP:9653"/>
        <dbReference type="Rhea" id="RHEA-COMP:9654"/>
        <dbReference type="ChEBI" id="CHEBI:15378"/>
        <dbReference type="ChEBI" id="CHEBI:57783"/>
        <dbReference type="ChEBI" id="CHEBI:58349"/>
        <dbReference type="ChEBI" id="CHEBI:78487"/>
        <dbReference type="ChEBI" id="CHEBI:78488"/>
    </reaction>
    <physiologicalReaction direction="left-to-right" evidence="38">
        <dbReference type="Rhea" id="RHEA:41921"/>
    </physiologicalReaction>
</comment>
<evidence type="ECO:0000256" key="59">
    <source>
        <dbReference type="ARBA" id="ARBA00049019"/>
    </source>
</evidence>
<dbReference type="GO" id="GO:0141148">
    <property type="term" value="F:enoyl-[acyl-carrier-protein] reductase (NADPH) activity"/>
    <property type="evidence" value="ECO:0007669"/>
    <property type="project" value="UniProtKB-EC"/>
</dbReference>
<comment type="catalytic activity">
    <reaction evidence="40">
        <text>a (3R)-hydroxyacyl-[ACP] + NADP(+) = a 3-oxoacyl-[ACP] + NADPH + H(+)</text>
        <dbReference type="Rhea" id="RHEA:17397"/>
        <dbReference type="Rhea" id="RHEA-COMP:9916"/>
        <dbReference type="Rhea" id="RHEA-COMP:9945"/>
        <dbReference type="ChEBI" id="CHEBI:15378"/>
        <dbReference type="ChEBI" id="CHEBI:57783"/>
        <dbReference type="ChEBI" id="CHEBI:58349"/>
        <dbReference type="ChEBI" id="CHEBI:78776"/>
        <dbReference type="ChEBI" id="CHEBI:78827"/>
        <dbReference type="EC" id="1.1.1.100"/>
    </reaction>
    <physiologicalReaction direction="right-to-left" evidence="40">
        <dbReference type="Rhea" id="RHEA:17399"/>
    </physiologicalReaction>
</comment>
<comment type="catalytic activity">
    <reaction evidence="43">
        <text>(2E)-butenoyl-[ACP] + NADPH + H(+) = butanoyl-[ACP] + NADP(+)</text>
        <dbReference type="Rhea" id="RHEA:41812"/>
        <dbReference type="Rhea" id="RHEA-COMP:9627"/>
        <dbReference type="Rhea" id="RHEA-COMP:9628"/>
        <dbReference type="ChEBI" id="CHEBI:15378"/>
        <dbReference type="ChEBI" id="CHEBI:57783"/>
        <dbReference type="ChEBI" id="CHEBI:58349"/>
        <dbReference type="ChEBI" id="CHEBI:78453"/>
        <dbReference type="ChEBI" id="CHEBI:78454"/>
    </reaction>
    <physiologicalReaction direction="left-to-right" evidence="43">
        <dbReference type="Rhea" id="RHEA:41813"/>
    </physiologicalReaction>
</comment>
<dbReference type="SUPFAM" id="SSF47336">
    <property type="entry name" value="ACP-like"/>
    <property type="match status" value="1"/>
</dbReference>
<dbReference type="InterPro" id="IPR049900">
    <property type="entry name" value="PKS_mFAS_DH"/>
</dbReference>
<evidence type="ECO:0000313" key="74">
    <source>
        <dbReference type="Proteomes" id="UP001634394"/>
    </source>
</evidence>
<dbReference type="EC" id="2.3.1.85" evidence="4"/>
<comment type="catalytic activity">
    <reaction evidence="39">
        <text>hexanoyl-[ACP] + malonyl-[ACP] + H(+) = 3-oxooctanoyl-[ACP] + holo-[ACP] + CO2</text>
        <dbReference type="Rhea" id="RHEA:41836"/>
        <dbReference type="Rhea" id="RHEA-COMP:9623"/>
        <dbReference type="Rhea" id="RHEA-COMP:9632"/>
        <dbReference type="Rhea" id="RHEA-COMP:9633"/>
        <dbReference type="Rhea" id="RHEA-COMP:9685"/>
        <dbReference type="ChEBI" id="CHEBI:15378"/>
        <dbReference type="ChEBI" id="CHEBI:16526"/>
        <dbReference type="ChEBI" id="CHEBI:64479"/>
        <dbReference type="ChEBI" id="CHEBI:78449"/>
        <dbReference type="ChEBI" id="CHEBI:78459"/>
        <dbReference type="ChEBI" id="CHEBI:78460"/>
    </reaction>
    <physiologicalReaction direction="left-to-right" evidence="39">
        <dbReference type="Rhea" id="RHEA:41837"/>
    </physiologicalReaction>
</comment>
<evidence type="ECO:0000256" key="40">
    <source>
        <dbReference type="ARBA" id="ARBA00047400"/>
    </source>
</evidence>
<dbReference type="PANTHER" id="PTHR43775:SF7">
    <property type="entry name" value="FATTY ACID SYNTHASE"/>
    <property type="match status" value="1"/>
</dbReference>
<evidence type="ECO:0000256" key="46">
    <source>
        <dbReference type="ARBA" id="ARBA00047897"/>
    </source>
</evidence>
<comment type="catalytic activity">
    <reaction evidence="27">
        <text>(3R)-hydroxyoctanoyl-[ACP] = (2E)-octenoyl-[ACP] + H2O</text>
        <dbReference type="Rhea" id="RHEA:41844"/>
        <dbReference type="Rhea" id="RHEA-COMP:9634"/>
        <dbReference type="Rhea" id="RHEA-COMP:9635"/>
        <dbReference type="ChEBI" id="CHEBI:15377"/>
        <dbReference type="ChEBI" id="CHEBI:78461"/>
        <dbReference type="ChEBI" id="CHEBI:78462"/>
    </reaction>
    <physiologicalReaction direction="left-to-right" evidence="27">
        <dbReference type="Rhea" id="RHEA:41845"/>
    </physiologicalReaction>
</comment>
<evidence type="ECO:0000256" key="41">
    <source>
        <dbReference type="ARBA" id="ARBA00047440"/>
    </source>
</evidence>
<comment type="catalytic activity">
    <reaction evidence="58">
        <text>3-oxotetradecanoyl-[ACP] + NADPH + H(+) = (3R)-hydroxytetradecanoyl-[ACP] + NADP(+)</text>
        <dbReference type="Rhea" id="RHEA:41888"/>
        <dbReference type="Rhea" id="RHEA-COMP:9645"/>
        <dbReference type="Rhea" id="RHEA-COMP:9646"/>
        <dbReference type="ChEBI" id="CHEBI:15378"/>
        <dbReference type="ChEBI" id="CHEBI:57783"/>
        <dbReference type="ChEBI" id="CHEBI:58349"/>
        <dbReference type="ChEBI" id="CHEBI:78473"/>
        <dbReference type="ChEBI" id="CHEBI:78474"/>
    </reaction>
    <physiologicalReaction direction="left-to-right" evidence="58">
        <dbReference type="Rhea" id="RHEA:41889"/>
    </physiologicalReaction>
</comment>
<evidence type="ECO:0000256" key="64">
    <source>
        <dbReference type="ARBA" id="ARBA00049422"/>
    </source>
</evidence>
<evidence type="ECO:0000259" key="72">
    <source>
        <dbReference type="PROSITE" id="PS52019"/>
    </source>
</evidence>
<comment type="catalytic activity">
    <reaction evidence="41">
        <text>3-oxodecanoyl-[ACP] + NADPH + H(+) = (3R)-hydroxydecanoyl-[ACP] + NADP(+)</text>
        <dbReference type="Rhea" id="RHEA:41856"/>
        <dbReference type="Rhea" id="RHEA-COMP:9637"/>
        <dbReference type="Rhea" id="RHEA-COMP:9638"/>
        <dbReference type="ChEBI" id="CHEBI:15378"/>
        <dbReference type="ChEBI" id="CHEBI:57783"/>
        <dbReference type="ChEBI" id="CHEBI:58349"/>
        <dbReference type="ChEBI" id="CHEBI:78464"/>
        <dbReference type="ChEBI" id="CHEBI:78466"/>
    </reaction>
    <physiologicalReaction direction="left-to-right" evidence="41">
        <dbReference type="Rhea" id="RHEA:41857"/>
    </physiologicalReaction>
</comment>
<dbReference type="Pfam" id="PF02801">
    <property type="entry name" value="Ketoacyl-synt_C"/>
    <property type="match status" value="1"/>
</dbReference>
<evidence type="ECO:0000256" key="22">
    <source>
        <dbReference type="ARBA" id="ARBA00023027"/>
    </source>
</evidence>
<keyword evidence="18" id="KW-0521">NADP</keyword>
<evidence type="ECO:0000256" key="20">
    <source>
        <dbReference type="ARBA" id="ARBA00022990"/>
    </source>
</evidence>
<evidence type="ECO:0000256" key="23">
    <source>
        <dbReference type="ARBA" id="ARBA00023098"/>
    </source>
</evidence>
<evidence type="ECO:0000256" key="36">
    <source>
        <dbReference type="ARBA" id="ARBA00023442"/>
    </source>
</evidence>
<evidence type="ECO:0000256" key="10">
    <source>
        <dbReference type="ARBA" id="ARBA00018769"/>
    </source>
</evidence>
<comment type="catalytic activity">
    <reaction evidence="31">
        <text>a (3R)-hydroxyacyl-[ACP] = a (2E)-enoyl-[ACP] + H2O</text>
        <dbReference type="Rhea" id="RHEA:13097"/>
        <dbReference type="Rhea" id="RHEA-COMP:9925"/>
        <dbReference type="Rhea" id="RHEA-COMP:9945"/>
        <dbReference type="ChEBI" id="CHEBI:15377"/>
        <dbReference type="ChEBI" id="CHEBI:78784"/>
        <dbReference type="ChEBI" id="CHEBI:78827"/>
        <dbReference type="EC" id="4.2.1.59"/>
    </reaction>
    <physiologicalReaction direction="left-to-right" evidence="31">
        <dbReference type="Rhea" id="RHEA:13098"/>
    </physiologicalReaction>
</comment>
<evidence type="ECO:0000256" key="43">
    <source>
        <dbReference type="ARBA" id="ARBA00047500"/>
    </source>
</evidence>
<dbReference type="GO" id="GO:0004315">
    <property type="term" value="F:3-oxoacyl-[acyl-carrier-protein] synthase activity"/>
    <property type="evidence" value="ECO:0007669"/>
    <property type="project" value="UniProtKB-EC"/>
</dbReference>
<dbReference type="InterPro" id="IPR050091">
    <property type="entry name" value="PKS_NRPS_Biosynth_Enz"/>
</dbReference>
<dbReference type="InterPro" id="IPR013968">
    <property type="entry name" value="PKS_KR"/>
</dbReference>
<dbReference type="InterPro" id="IPR049391">
    <property type="entry name" value="FAS_pseudo-KR"/>
</dbReference>
<comment type="catalytic activity">
    <reaction evidence="64">
        <text>3-oxooctanoyl-[ACP] + NADPH + H(+) = (3R)-hydroxyoctanoyl-[ACP] + NADP(+)</text>
        <dbReference type="Rhea" id="RHEA:41840"/>
        <dbReference type="Rhea" id="RHEA-COMP:9633"/>
        <dbReference type="Rhea" id="RHEA-COMP:9634"/>
        <dbReference type="ChEBI" id="CHEBI:15378"/>
        <dbReference type="ChEBI" id="CHEBI:57783"/>
        <dbReference type="ChEBI" id="CHEBI:58349"/>
        <dbReference type="ChEBI" id="CHEBI:78460"/>
        <dbReference type="ChEBI" id="CHEBI:78461"/>
    </reaction>
    <physiologicalReaction direction="left-to-right" evidence="64">
        <dbReference type="Rhea" id="RHEA:41841"/>
    </physiologicalReaction>
</comment>
<comment type="catalytic activity">
    <reaction evidence="34">
        <text>(3R)-hydroxyhexadecanoyl-[ACP] = (2E)-hexadecenoyl-[ACP] + H2O</text>
        <dbReference type="Rhea" id="RHEA:41908"/>
        <dbReference type="Rhea" id="RHEA-COMP:9650"/>
        <dbReference type="Rhea" id="RHEA-COMP:9651"/>
        <dbReference type="ChEBI" id="CHEBI:15377"/>
        <dbReference type="ChEBI" id="CHEBI:78480"/>
        <dbReference type="ChEBI" id="CHEBI:78481"/>
    </reaction>
    <physiologicalReaction direction="left-to-right" evidence="34">
        <dbReference type="Rhea" id="RHEA:41909"/>
    </physiologicalReaction>
</comment>
<dbReference type="EC" id="2.3.1.38" evidence="8"/>
<evidence type="ECO:0000256" key="66">
    <source>
        <dbReference type="ARBA" id="ARBA00049521"/>
    </source>
</evidence>
<evidence type="ECO:0000256" key="3">
    <source>
        <dbReference type="ARBA" id="ARBA00012480"/>
    </source>
</evidence>
<evidence type="ECO:0000256" key="44">
    <source>
        <dbReference type="ARBA" id="ARBA00047578"/>
    </source>
</evidence>
<evidence type="ECO:0000256" key="38">
    <source>
        <dbReference type="ARBA" id="ARBA00047300"/>
    </source>
</evidence>
<accession>A0ABD3WV30</accession>
<evidence type="ECO:0000256" key="13">
    <source>
        <dbReference type="ARBA" id="ARBA00022553"/>
    </source>
</evidence>
<evidence type="ECO:0000256" key="69">
    <source>
        <dbReference type="SAM" id="MobiDB-lite"/>
    </source>
</evidence>
<comment type="catalytic activity">
    <reaction evidence="44">
        <text>dodecanoyl-[ACP] + malonyl-[ACP] + H(+) = 3-oxotetradecanoyl-[ACP] + holo-[ACP] + CO2</text>
        <dbReference type="Rhea" id="RHEA:41884"/>
        <dbReference type="Rhea" id="RHEA-COMP:9623"/>
        <dbReference type="Rhea" id="RHEA-COMP:9644"/>
        <dbReference type="Rhea" id="RHEA-COMP:9645"/>
        <dbReference type="Rhea" id="RHEA-COMP:9685"/>
        <dbReference type="ChEBI" id="CHEBI:15378"/>
        <dbReference type="ChEBI" id="CHEBI:16526"/>
        <dbReference type="ChEBI" id="CHEBI:64479"/>
        <dbReference type="ChEBI" id="CHEBI:65264"/>
        <dbReference type="ChEBI" id="CHEBI:78449"/>
        <dbReference type="ChEBI" id="CHEBI:78473"/>
    </reaction>
    <physiologicalReaction direction="left-to-right" evidence="44">
        <dbReference type="Rhea" id="RHEA:41885"/>
    </physiologicalReaction>
</comment>
<evidence type="ECO:0000256" key="49">
    <source>
        <dbReference type="ARBA" id="ARBA00048051"/>
    </source>
</evidence>
<dbReference type="InterPro" id="IPR036291">
    <property type="entry name" value="NAD(P)-bd_dom_sf"/>
</dbReference>
<evidence type="ECO:0000256" key="56">
    <source>
        <dbReference type="ARBA" id="ARBA00048691"/>
    </source>
</evidence>
<comment type="catalytic activity">
    <reaction evidence="50">
        <text>(2E)-dodecenoyl-[ACP] + NADPH + H(+) = dodecanoyl-[ACP] + NADP(+)</text>
        <dbReference type="Rhea" id="RHEA:41880"/>
        <dbReference type="Rhea" id="RHEA-COMP:9643"/>
        <dbReference type="Rhea" id="RHEA-COMP:9644"/>
        <dbReference type="ChEBI" id="CHEBI:15378"/>
        <dbReference type="ChEBI" id="CHEBI:57783"/>
        <dbReference type="ChEBI" id="CHEBI:58349"/>
        <dbReference type="ChEBI" id="CHEBI:65264"/>
        <dbReference type="ChEBI" id="CHEBI:78472"/>
    </reaction>
    <physiologicalReaction direction="left-to-right" evidence="50">
        <dbReference type="Rhea" id="RHEA:41881"/>
    </physiologicalReaction>
</comment>
<dbReference type="InterPro" id="IPR032821">
    <property type="entry name" value="PKS_assoc"/>
</dbReference>
<comment type="catalytic activity">
    <reaction evidence="55">
        <text>a 2,3-saturated acyl-[ACP] + NADP(+) = a (2E)-enoyl-[ACP] + NADPH + H(+)</text>
        <dbReference type="Rhea" id="RHEA:22564"/>
        <dbReference type="Rhea" id="RHEA-COMP:9925"/>
        <dbReference type="Rhea" id="RHEA-COMP:9926"/>
        <dbReference type="ChEBI" id="CHEBI:15378"/>
        <dbReference type="ChEBI" id="CHEBI:57783"/>
        <dbReference type="ChEBI" id="CHEBI:58349"/>
        <dbReference type="ChEBI" id="CHEBI:78784"/>
        <dbReference type="ChEBI" id="CHEBI:78785"/>
        <dbReference type="EC" id="1.3.1.39"/>
    </reaction>
    <physiologicalReaction direction="right-to-left" evidence="55">
        <dbReference type="Rhea" id="RHEA:22566"/>
    </physiologicalReaction>
</comment>
<dbReference type="InterPro" id="IPR020843">
    <property type="entry name" value="ER"/>
</dbReference>
<evidence type="ECO:0000256" key="28">
    <source>
        <dbReference type="ARBA" id="ARBA00023351"/>
    </source>
</evidence>
<dbReference type="SMART" id="SM00827">
    <property type="entry name" value="PKS_AT"/>
    <property type="match status" value="1"/>
</dbReference>
<evidence type="ECO:0000256" key="32">
    <source>
        <dbReference type="ARBA" id="ARBA00023398"/>
    </source>
</evidence>
<dbReference type="Gene3D" id="3.10.129.110">
    <property type="entry name" value="Polyketide synthase dehydratase"/>
    <property type="match status" value="1"/>
</dbReference>
<proteinExistence type="predicted"/>
<dbReference type="EC" id="1.1.1.100" evidence="5"/>
<evidence type="ECO:0000256" key="33">
    <source>
        <dbReference type="ARBA" id="ARBA00023399"/>
    </source>
</evidence>
<dbReference type="InterPro" id="IPR057326">
    <property type="entry name" value="KR_dom"/>
</dbReference>
<comment type="catalytic activity">
    <reaction evidence="66">
        <text>(2E)-decenoyl-[ACP] + NADPH + H(+) = decanoyl-[ACP] + NADP(+)</text>
        <dbReference type="Rhea" id="RHEA:41864"/>
        <dbReference type="Rhea" id="RHEA-COMP:9639"/>
        <dbReference type="Rhea" id="RHEA-COMP:9640"/>
        <dbReference type="ChEBI" id="CHEBI:15378"/>
        <dbReference type="ChEBI" id="CHEBI:57783"/>
        <dbReference type="ChEBI" id="CHEBI:58349"/>
        <dbReference type="ChEBI" id="CHEBI:78467"/>
        <dbReference type="ChEBI" id="CHEBI:78468"/>
    </reaction>
    <physiologicalReaction direction="left-to-right" evidence="66">
        <dbReference type="Rhea" id="RHEA:41865"/>
    </physiologicalReaction>
</comment>
<gene>
    <name evidence="73" type="ORF">ACJMK2_035297</name>
</gene>
<keyword evidence="23" id="KW-0443">Lipid metabolism</keyword>
<dbReference type="SMART" id="SM00829">
    <property type="entry name" value="PKS_ER"/>
    <property type="match status" value="1"/>
</dbReference>
<dbReference type="PROSITE" id="PS52019">
    <property type="entry name" value="PKS_MFAS_DH"/>
    <property type="match status" value="1"/>
</dbReference>
<comment type="catalytic activity">
    <reaction evidence="51">
        <text>tetradecanoyl-[ACP] + H2O = tetradecanoate + holo-[ACP] + H(+)</text>
        <dbReference type="Rhea" id="RHEA:30123"/>
        <dbReference type="Rhea" id="RHEA-COMP:9648"/>
        <dbReference type="Rhea" id="RHEA-COMP:9685"/>
        <dbReference type="ChEBI" id="CHEBI:15377"/>
        <dbReference type="ChEBI" id="CHEBI:15378"/>
        <dbReference type="ChEBI" id="CHEBI:30807"/>
        <dbReference type="ChEBI" id="CHEBI:64479"/>
        <dbReference type="ChEBI" id="CHEBI:78477"/>
        <dbReference type="EC" id="3.1.2.14"/>
    </reaction>
    <physiologicalReaction direction="left-to-right" evidence="51">
        <dbReference type="Rhea" id="RHEA:30124"/>
    </physiologicalReaction>
</comment>
<dbReference type="InterPro" id="IPR001227">
    <property type="entry name" value="Ac_transferase_dom_sf"/>
</dbReference>
<evidence type="ECO:0000256" key="35">
    <source>
        <dbReference type="ARBA" id="ARBA00023402"/>
    </source>
</evidence>
<dbReference type="Pfam" id="PF00698">
    <property type="entry name" value="Acyl_transf_1"/>
    <property type="match status" value="1"/>
</dbReference>
<dbReference type="InterPro" id="IPR036736">
    <property type="entry name" value="ACP-like_sf"/>
</dbReference>
<evidence type="ECO:0000256" key="6">
    <source>
        <dbReference type="ARBA" id="ARBA00013167"/>
    </source>
</evidence>
<dbReference type="SUPFAM" id="SSF53335">
    <property type="entry name" value="S-adenosyl-L-methionine-dependent methyltransferases"/>
    <property type="match status" value="1"/>
</dbReference>
<keyword evidence="25" id="KW-0456">Lyase</keyword>
<evidence type="ECO:0000256" key="1">
    <source>
        <dbReference type="ARBA" id="ARBA00005189"/>
    </source>
</evidence>
<dbReference type="Pfam" id="PF08659">
    <property type="entry name" value="KR"/>
    <property type="match status" value="1"/>
</dbReference>
<dbReference type="EC" id="1.3.1.39" evidence="2"/>
<evidence type="ECO:0000256" key="37">
    <source>
        <dbReference type="ARBA" id="ARBA00044883"/>
    </source>
</evidence>
<feature type="domain" description="Carrier" evidence="70">
    <location>
        <begin position="1934"/>
        <end position="2011"/>
    </location>
</feature>
<dbReference type="EC" id="2.3.1.39" evidence="9"/>
<evidence type="ECO:0000256" key="47">
    <source>
        <dbReference type="ARBA" id="ARBA00047953"/>
    </source>
</evidence>
<comment type="catalytic activity">
    <reaction evidence="29">
        <text>(3R)-hydroxyhexanoyl-[ACP] = (2E)-hexenoyl-[ACP] + H2O</text>
        <dbReference type="Rhea" id="RHEA:41828"/>
        <dbReference type="Rhea" id="RHEA-COMP:9630"/>
        <dbReference type="Rhea" id="RHEA-COMP:9631"/>
        <dbReference type="ChEBI" id="CHEBI:15377"/>
        <dbReference type="ChEBI" id="CHEBI:78457"/>
        <dbReference type="ChEBI" id="CHEBI:78458"/>
    </reaction>
    <physiologicalReaction direction="left-to-right" evidence="29">
        <dbReference type="Rhea" id="RHEA:41829"/>
    </physiologicalReaction>
</comment>
<dbReference type="Pfam" id="PF16197">
    <property type="entry name" value="KAsynt_C_assoc"/>
    <property type="match status" value="1"/>
</dbReference>
<dbReference type="InterPro" id="IPR016035">
    <property type="entry name" value="Acyl_Trfase/lysoPLipase"/>
</dbReference>
<feature type="domain" description="PKS/mFAS DH" evidence="72">
    <location>
        <begin position="861"/>
        <end position="1130"/>
    </location>
</feature>
<evidence type="ECO:0000256" key="45">
    <source>
        <dbReference type="ARBA" id="ARBA00047810"/>
    </source>
</evidence>
<comment type="catalytic activity">
    <reaction evidence="57">
        <text>hexadecanoyl-[ACP] + H2O = hexadecanoate + holo-[ACP] + H(+)</text>
        <dbReference type="Rhea" id="RHEA:41932"/>
        <dbReference type="Rhea" id="RHEA-COMP:9652"/>
        <dbReference type="Rhea" id="RHEA-COMP:9685"/>
        <dbReference type="ChEBI" id="CHEBI:7896"/>
        <dbReference type="ChEBI" id="CHEBI:15377"/>
        <dbReference type="ChEBI" id="CHEBI:15378"/>
        <dbReference type="ChEBI" id="CHEBI:64479"/>
        <dbReference type="ChEBI" id="CHEBI:78483"/>
        <dbReference type="EC" id="3.1.2.14"/>
    </reaction>
    <physiologicalReaction direction="left-to-right" evidence="57">
        <dbReference type="Rhea" id="RHEA:41933"/>
    </physiologicalReaction>
</comment>
<keyword evidence="15" id="KW-0702">S-nitrosylation</keyword>
<evidence type="ECO:0000256" key="62">
    <source>
        <dbReference type="ARBA" id="ARBA00049263"/>
    </source>
</evidence>
<feature type="compositionally biased region" description="Basic and acidic residues" evidence="69">
    <location>
        <begin position="2006"/>
        <end position="2019"/>
    </location>
</feature>
<dbReference type="InterPro" id="IPR016036">
    <property type="entry name" value="Malonyl_transacylase_ACP-bd"/>
</dbReference>
<dbReference type="Pfam" id="PF21149">
    <property type="entry name" value="FAS_pseudo-KR"/>
    <property type="match status" value="1"/>
</dbReference>
<dbReference type="GO" id="GO:0016297">
    <property type="term" value="F:fatty acyl-[ACP] hydrolase activity"/>
    <property type="evidence" value="ECO:0007669"/>
    <property type="project" value="UniProtKB-EC"/>
</dbReference>
<keyword evidence="11" id="KW-0596">Phosphopantetheine</keyword>
<evidence type="ECO:0000256" key="30">
    <source>
        <dbReference type="ARBA" id="ARBA00023388"/>
    </source>
</evidence>
<dbReference type="GO" id="GO:0006633">
    <property type="term" value="P:fatty acid biosynthetic process"/>
    <property type="evidence" value="ECO:0007669"/>
    <property type="project" value="UniProtKB-KW"/>
</dbReference>
<comment type="catalytic activity">
    <reaction evidence="59">
        <text>(2E)-octadecenoyl-[ACP] + NADPH + H(+) = octadecanoyl-[ACP] + NADP(+)</text>
        <dbReference type="Rhea" id="RHEA:41928"/>
        <dbReference type="Rhea" id="RHEA-COMP:9655"/>
        <dbReference type="Rhea" id="RHEA-COMP:9656"/>
        <dbReference type="ChEBI" id="CHEBI:15378"/>
        <dbReference type="ChEBI" id="CHEBI:57783"/>
        <dbReference type="ChEBI" id="CHEBI:58349"/>
        <dbReference type="ChEBI" id="CHEBI:78489"/>
        <dbReference type="ChEBI" id="CHEBI:78495"/>
    </reaction>
    <physiologicalReaction direction="left-to-right" evidence="59">
        <dbReference type="Rhea" id="RHEA:41929"/>
    </physiologicalReaction>
</comment>
<dbReference type="Gene3D" id="3.40.366.10">
    <property type="entry name" value="Malonyl-Coenzyme A Acyl Carrier Protein, domain 2"/>
    <property type="match status" value="1"/>
</dbReference>
<dbReference type="PANTHER" id="PTHR43775">
    <property type="entry name" value="FATTY ACID SYNTHASE"/>
    <property type="match status" value="1"/>
</dbReference>
<dbReference type="CDD" id="cd00833">
    <property type="entry name" value="PKS"/>
    <property type="match status" value="1"/>
</dbReference>
<protein>
    <recommendedName>
        <fullName evidence="10">Fatty acid synthase</fullName>
        <ecNumber evidence="5">1.1.1.100</ecNumber>
        <ecNumber evidence="2">1.3.1.39</ecNumber>
        <ecNumber evidence="8">2.3.1.38</ecNumber>
        <ecNumber evidence="9">2.3.1.39</ecNumber>
        <ecNumber evidence="7">2.3.1.41</ecNumber>
        <ecNumber evidence="4">2.3.1.85</ecNumber>
        <ecNumber evidence="3">3.1.2.14</ecNumber>
        <ecNumber evidence="6">4.2.1.59</ecNumber>
    </recommendedName>
</protein>
<dbReference type="Pfam" id="PF00975">
    <property type="entry name" value="Thioesterase"/>
    <property type="match status" value="1"/>
</dbReference>
<comment type="catalytic activity">
    <reaction evidence="45">
        <text>(2E)-hexadecenoyl-[ACP] + NADPH + H(+) = hexadecanoyl-[ACP] + NADP(+)</text>
        <dbReference type="Rhea" id="RHEA:41912"/>
        <dbReference type="Rhea" id="RHEA-COMP:9651"/>
        <dbReference type="Rhea" id="RHEA-COMP:9652"/>
        <dbReference type="ChEBI" id="CHEBI:15378"/>
        <dbReference type="ChEBI" id="CHEBI:57783"/>
        <dbReference type="ChEBI" id="CHEBI:58349"/>
        <dbReference type="ChEBI" id="CHEBI:78481"/>
        <dbReference type="ChEBI" id="CHEBI:78483"/>
    </reaction>
    <physiologicalReaction direction="left-to-right" evidence="45">
        <dbReference type="Rhea" id="RHEA:41913"/>
    </physiologicalReaction>
</comment>
<comment type="catalytic activity">
    <reaction evidence="63">
        <text>3-oxohexadecanoyl-[ACP] + NADPH + H(+) = (3R)-hydroxyhexadecanoyl-[ACP] + NADP(+)</text>
        <dbReference type="Rhea" id="RHEA:41904"/>
        <dbReference type="Rhea" id="RHEA-COMP:9649"/>
        <dbReference type="Rhea" id="RHEA-COMP:9650"/>
        <dbReference type="ChEBI" id="CHEBI:15378"/>
        <dbReference type="ChEBI" id="CHEBI:57783"/>
        <dbReference type="ChEBI" id="CHEBI:58349"/>
        <dbReference type="ChEBI" id="CHEBI:78478"/>
        <dbReference type="ChEBI" id="CHEBI:78480"/>
    </reaction>
    <physiologicalReaction direction="left-to-right" evidence="63">
        <dbReference type="Rhea" id="RHEA:41905"/>
    </physiologicalReaction>
</comment>
<dbReference type="Proteomes" id="UP001634394">
    <property type="component" value="Unassembled WGS sequence"/>
</dbReference>
<dbReference type="InterPro" id="IPR001031">
    <property type="entry name" value="Thioesterase"/>
</dbReference>
<dbReference type="InterPro" id="IPR020841">
    <property type="entry name" value="PKS_Beta-ketoAc_synthase_dom"/>
</dbReference>
<evidence type="ECO:0000256" key="25">
    <source>
        <dbReference type="ARBA" id="ARBA00023239"/>
    </source>
</evidence>
<evidence type="ECO:0000256" key="16">
    <source>
        <dbReference type="ARBA" id="ARBA00022801"/>
    </source>
</evidence>
<keyword evidence="17" id="KW-0276">Fatty acid metabolism</keyword>
<dbReference type="Gene3D" id="3.90.180.10">
    <property type="entry name" value="Medium-chain alcohol dehydrogenases, catalytic domain"/>
    <property type="match status" value="1"/>
</dbReference>
<dbReference type="PROSITE" id="PS50075">
    <property type="entry name" value="CARRIER"/>
    <property type="match status" value="1"/>
</dbReference>
<dbReference type="Pfam" id="PF00550">
    <property type="entry name" value="PP-binding"/>
    <property type="match status" value="1"/>
</dbReference>
<keyword evidence="14" id="KW-0808">Transferase</keyword>
<comment type="catalytic activity">
    <reaction evidence="35">
        <text>(3R)-hydroxybutanoyl-[ACP] = (2E)-butenoyl-[ACP] + H2O</text>
        <dbReference type="Rhea" id="RHEA:41808"/>
        <dbReference type="Rhea" id="RHEA-COMP:9626"/>
        <dbReference type="Rhea" id="RHEA-COMP:9627"/>
        <dbReference type="ChEBI" id="CHEBI:15377"/>
        <dbReference type="ChEBI" id="CHEBI:78451"/>
        <dbReference type="ChEBI" id="CHEBI:78453"/>
    </reaction>
    <physiologicalReaction direction="left-to-right" evidence="35">
        <dbReference type="Rhea" id="RHEA:41809"/>
    </physiologicalReaction>
</comment>
<dbReference type="InterPro" id="IPR006162">
    <property type="entry name" value="Ppantetheine_attach_site"/>
</dbReference>
<comment type="catalytic activity">
    <reaction evidence="60">
        <text>decanoyl-[ACP] + malonyl-[ACP] + H(+) = 3-oxododecanoyl-[ACP] + holo-[ACP] + CO2</text>
        <dbReference type="Rhea" id="RHEA:41868"/>
        <dbReference type="Rhea" id="RHEA-COMP:9623"/>
        <dbReference type="Rhea" id="RHEA-COMP:9640"/>
        <dbReference type="Rhea" id="RHEA-COMP:9641"/>
        <dbReference type="Rhea" id="RHEA-COMP:9685"/>
        <dbReference type="ChEBI" id="CHEBI:15378"/>
        <dbReference type="ChEBI" id="CHEBI:16526"/>
        <dbReference type="ChEBI" id="CHEBI:64479"/>
        <dbReference type="ChEBI" id="CHEBI:78449"/>
        <dbReference type="ChEBI" id="CHEBI:78468"/>
        <dbReference type="ChEBI" id="CHEBI:78469"/>
    </reaction>
    <physiologicalReaction direction="left-to-right" evidence="60">
        <dbReference type="Rhea" id="RHEA:41869"/>
    </physiologicalReaction>
</comment>
<comment type="catalytic activity">
    <reaction evidence="33">
        <text>(3R)-hydroxyoctadecanoyl-[ACP] = (2E)-octadecenoyl-[ACP] + H2O</text>
        <dbReference type="Rhea" id="RHEA:41924"/>
        <dbReference type="Rhea" id="RHEA-COMP:9654"/>
        <dbReference type="Rhea" id="RHEA-COMP:9655"/>
        <dbReference type="ChEBI" id="CHEBI:15377"/>
        <dbReference type="ChEBI" id="CHEBI:78488"/>
        <dbReference type="ChEBI" id="CHEBI:78489"/>
    </reaction>
    <physiologicalReaction direction="left-to-right" evidence="33">
        <dbReference type="Rhea" id="RHEA:41925"/>
    </physiologicalReaction>
</comment>
<comment type="catalytic activity">
    <reaction evidence="49">
        <text>hexadecanoyl-[ACP] + malonyl-[ACP] + H(+) = 3-oxooctadecanoyl-[ACP] + holo-[ACP] + CO2</text>
        <dbReference type="Rhea" id="RHEA:41916"/>
        <dbReference type="Rhea" id="RHEA-COMP:9623"/>
        <dbReference type="Rhea" id="RHEA-COMP:9652"/>
        <dbReference type="Rhea" id="RHEA-COMP:9653"/>
        <dbReference type="Rhea" id="RHEA-COMP:9685"/>
        <dbReference type="ChEBI" id="CHEBI:15378"/>
        <dbReference type="ChEBI" id="CHEBI:16526"/>
        <dbReference type="ChEBI" id="CHEBI:64479"/>
        <dbReference type="ChEBI" id="CHEBI:78449"/>
        <dbReference type="ChEBI" id="CHEBI:78483"/>
        <dbReference type="ChEBI" id="CHEBI:78487"/>
    </reaction>
    <physiologicalReaction direction="left-to-right" evidence="49">
        <dbReference type="Rhea" id="RHEA:41917"/>
    </physiologicalReaction>
</comment>
<keyword evidence="19" id="KW-0663">Pyridoxal phosphate</keyword>
<keyword evidence="16" id="KW-0378">Hydrolase</keyword>
<evidence type="ECO:0000256" key="65">
    <source>
        <dbReference type="ARBA" id="ARBA00049449"/>
    </source>
</evidence>
<keyword evidence="22" id="KW-0520">NAD</keyword>
<dbReference type="EC" id="4.2.1.59" evidence="6"/>
<dbReference type="SUPFAM" id="SSF51735">
    <property type="entry name" value="NAD(P)-binding Rossmann-fold domains"/>
    <property type="match status" value="2"/>
</dbReference>
<dbReference type="GO" id="GO:0004314">
    <property type="term" value="F:[acyl-carrier-protein] S-malonyltransferase activity"/>
    <property type="evidence" value="ECO:0007669"/>
    <property type="project" value="UniProtKB-EC"/>
</dbReference>
<comment type="function">
    <text evidence="36">Fatty acid synthetase is a multifunctional enzyme that catalyzes the de novo biosynthesis of long-chain saturated fatty acids starting from acetyl-CoA and malonyl-CoA in the presence of NADPH. This multifunctional protein contains 7 catalytic activities and a site for the binding of the prosthetic group 4'-phosphopantetheine of the acyl carrier protein ([ACP]) domain.</text>
</comment>
<keyword evidence="24" id="KW-0275">Fatty acid biosynthesis</keyword>
<comment type="pathway">
    <text evidence="1">Lipid metabolism.</text>
</comment>
<dbReference type="GO" id="GO:0004312">
    <property type="term" value="F:fatty acid synthase activity"/>
    <property type="evidence" value="ECO:0007669"/>
    <property type="project" value="UniProtKB-EC"/>
</dbReference>
<dbReference type="InterPro" id="IPR020807">
    <property type="entry name" value="PKS_DH"/>
</dbReference>
<keyword evidence="20" id="KW-0007">Acetylation</keyword>
<evidence type="ECO:0000256" key="39">
    <source>
        <dbReference type="ARBA" id="ARBA00047394"/>
    </source>
</evidence>
<dbReference type="CDD" id="cd05195">
    <property type="entry name" value="enoyl_red"/>
    <property type="match status" value="1"/>
</dbReference>
<evidence type="ECO:0000256" key="5">
    <source>
        <dbReference type="ARBA" id="ARBA00012948"/>
    </source>
</evidence>
<comment type="catalytic activity">
    <reaction evidence="28">
        <text>(3R)-hydroxydodecanoyl-[ACP] = (2E)-dodecenoyl-[ACP] + H2O</text>
        <dbReference type="Rhea" id="RHEA:41876"/>
        <dbReference type="Rhea" id="RHEA-COMP:9642"/>
        <dbReference type="Rhea" id="RHEA-COMP:9643"/>
        <dbReference type="ChEBI" id="CHEBI:15377"/>
        <dbReference type="ChEBI" id="CHEBI:78470"/>
        <dbReference type="ChEBI" id="CHEBI:78472"/>
    </reaction>
    <physiologicalReaction direction="left-to-right" evidence="28">
        <dbReference type="Rhea" id="RHEA:41877"/>
    </physiologicalReaction>
</comment>
<evidence type="ECO:0000256" key="68">
    <source>
        <dbReference type="PROSITE-ProRule" id="PRU01363"/>
    </source>
</evidence>
<dbReference type="Gene3D" id="3.40.50.150">
    <property type="entry name" value="Vaccinia Virus protein VP39"/>
    <property type="match status" value="1"/>
</dbReference>
<dbReference type="PROSITE" id="PS52004">
    <property type="entry name" value="KS3_2"/>
    <property type="match status" value="1"/>
</dbReference>
<evidence type="ECO:0000256" key="8">
    <source>
        <dbReference type="ARBA" id="ARBA00013256"/>
    </source>
</evidence>
<dbReference type="InterPro" id="IPR014031">
    <property type="entry name" value="Ketoacyl_synth_C"/>
</dbReference>
<evidence type="ECO:0000256" key="15">
    <source>
        <dbReference type="ARBA" id="ARBA00022799"/>
    </source>
</evidence>
<comment type="catalytic activity">
    <reaction evidence="61">
        <text>(2E)-tetradecenoyl-[ACP] + NADPH + H(+) = tetradecanoyl-[ACP] + NADP(+)</text>
        <dbReference type="Rhea" id="RHEA:41896"/>
        <dbReference type="Rhea" id="RHEA-COMP:9647"/>
        <dbReference type="Rhea" id="RHEA-COMP:9648"/>
        <dbReference type="ChEBI" id="CHEBI:15378"/>
        <dbReference type="ChEBI" id="CHEBI:57783"/>
        <dbReference type="ChEBI" id="CHEBI:58349"/>
        <dbReference type="ChEBI" id="CHEBI:78475"/>
        <dbReference type="ChEBI" id="CHEBI:78477"/>
    </reaction>
    <physiologicalReaction direction="left-to-right" evidence="61">
        <dbReference type="Rhea" id="RHEA:41897"/>
    </physiologicalReaction>
</comment>
<dbReference type="InterPro" id="IPR029063">
    <property type="entry name" value="SAM-dependent_MTases_sf"/>
</dbReference>
<evidence type="ECO:0000256" key="2">
    <source>
        <dbReference type="ARBA" id="ARBA00012004"/>
    </source>
</evidence>
<dbReference type="SUPFAM" id="SSF52151">
    <property type="entry name" value="FabD/lysophospholipase-like"/>
    <property type="match status" value="1"/>
</dbReference>
<dbReference type="PROSITE" id="PS00012">
    <property type="entry name" value="PHOSPHOPANTETHEINE"/>
    <property type="match status" value="1"/>
</dbReference>
<comment type="catalytic activity">
    <reaction evidence="46">
        <text>(2E)-hexenoyl-[ACP] + NADPH + H(+) = hexanoyl-[ACP] + NADP(+)</text>
        <dbReference type="Rhea" id="RHEA:41832"/>
        <dbReference type="Rhea" id="RHEA-COMP:9631"/>
        <dbReference type="Rhea" id="RHEA-COMP:9632"/>
        <dbReference type="ChEBI" id="CHEBI:15378"/>
        <dbReference type="ChEBI" id="CHEBI:57783"/>
        <dbReference type="ChEBI" id="CHEBI:58349"/>
        <dbReference type="ChEBI" id="CHEBI:78458"/>
        <dbReference type="ChEBI" id="CHEBI:78459"/>
    </reaction>
    <physiologicalReaction direction="left-to-right" evidence="46">
        <dbReference type="Rhea" id="RHEA:41833"/>
    </physiologicalReaction>
</comment>
<comment type="catalytic activity">
    <reaction evidence="32">
        <text>(3R)-hydroxytetradecanoyl-[ACP] = (2E)-tetradecenoyl-[ACP] + H2O</text>
        <dbReference type="Rhea" id="RHEA:41892"/>
        <dbReference type="Rhea" id="RHEA-COMP:9646"/>
        <dbReference type="Rhea" id="RHEA-COMP:9647"/>
        <dbReference type="ChEBI" id="CHEBI:15377"/>
        <dbReference type="ChEBI" id="CHEBI:78474"/>
        <dbReference type="ChEBI" id="CHEBI:78475"/>
    </reaction>
    <physiologicalReaction direction="left-to-right" evidence="32">
        <dbReference type="Rhea" id="RHEA:41893"/>
    </physiologicalReaction>
</comment>
<comment type="catalytic activity">
    <reaction evidence="62">
        <text>3-oxododecanoyl-[ACP] + NADPH + H(+) = (3R)-hydroxydodecanoyl-[ACP] + NADP(+)</text>
        <dbReference type="Rhea" id="RHEA:41872"/>
        <dbReference type="Rhea" id="RHEA-COMP:9641"/>
        <dbReference type="Rhea" id="RHEA-COMP:9642"/>
        <dbReference type="ChEBI" id="CHEBI:15378"/>
        <dbReference type="ChEBI" id="CHEBI:57783"/>
        <dbReference type="ChEBI" id="CHEBI:58349"/>
        <dbReference type="ChEBI" id="CHEBI:78469"/>
        <dbReference type="ChEBI" id="CHEBI:78470"/>
    </reaction>
    <physiologicalReaction direction="left-to-right" evidence="62">
        <dbReference type="Rhea" id="RHEA:41873"/>
    </physiologicalReaction>
</comment>
<feature type="active site" description="Proton donor; for dehydratase activity" evidence="68">
    <location>
        <position position="1053"/>
    </location>
</feature>
<keyword evidence="74" id="KW-1185">Reference proteome</keyword>
<evidence type="ECO:0000256" key="18">
    <source>
        <dbReference type="ARBA" id="ARBA00022857"/>
    </source>
</evidence>
<evidence type="ECO:0000256" key="54">
    <source>
        <dbReference type="ARBA" id="ARBA00048571"/>
    </source>
</evidence>
<dbReference type="EMBL" id="JBJQND010000005">
    <property type="protein sequence ID" value="KAL3877602.1"/>
    <property type="molecule type" value="Genomic_DNA"/>
</dbReference>
<dbReference type="GO" id="GO:0004313">
    <property type="term" value="F:[acyl-carrier-protein] S-acetyltransferase activity"/>
    <property type="evidence" value="ECO:0007669"/>
    <property type="project" value="UniProtKB-EC"/>
</dbReference>
<comment type="catalytic activity">
    <reaction evidence="42">
        <text>tetradecanoyl-[ACP] + malonyl-[ACP] + H(+) = 3-oxohexadecanoyl-[ACP] + holo-[ACP] + CO2</text>
        <dbReference type="Rhea" id="RHEA:41900"/>
        <dbReference type="Rhea" id="RHEA-COMP:9623"/>
        <dbReference type="Rhea" id="RHEA-COMP:9648"/>
        <dbReference type="Rhea" id="RHEA-COMP:9649"/>
        <dbReference type="Rhea" id="RHEA-COMP:9685"/>
        <dbReference type="ChEBI" id="CHEBI:15378"/>
        <dbReference type="ChEBI" id="CHEBI:16526"/>
        <dbReference type="ChEBI" id="CHEBI:64479"/>
        <dbReference type="ChEBI" id="CHEBI:78449"/>
        <dbReference type="ChEBI" id="CHEBI:78477"/>
        <dbReference type="ChEBI" id="CHEBI:78478"/>
    </reaction>
    <physiologicalReaction direction="left-to-right" evidence="42">
        <dbReference type="Rhea" id="RHEA:41901"/>
    </physiologicalReaction>
</comment>
<evidence type="ECO:0000256" key="50">
    <source>
        <dbReference type="ARBA" id="ARBA00048281"/>
    </source>
</evidence>
<evidence type="ECO:0000256" key="60">
    <source>
        <dbReference type="ARBA" id="ARBA00049109"/>
    </source>
</evidence>
<evidence type="ECO:0000256" key="57">
    <source>
        <dbReference type="ARBA" id="ARBA00048704"/>
    </source>
</evidence>
<comment type="catalytic activity">
    <reaction evidence="53">
        <text>a fatty acyl-[ACP] + malonyl-[ACP] + H(+) = a 3-oxoacyl-[ACP] + holo-[ACP] + CO2</text>
        <dbReference type="Rhea" id="RHEA:22836"/>
        <dbReference type="Rhea" id="RHEA-COMP:9623"/>
        <dbReference type="Rhea" id="RHEA-COMP:9685"/>
        <dbReference type="Rhea" id="RHEA-COMP:9916"/>
        <dbReference type="Rhea" id="RHEA-COMP:14125"/>
        <dbReference type="ChEBI" id="CHEBI:15378"/>
        <dbReference type="ChEBI" id="CHEBI:16526"/>
        <dbReference type="ChEBI" id="CHEBI:64479"/>
        <dbReference type="ChEBI" id="CHEBI:78449"/>
        <dbReference type="ChEBI" id="CHEBI:78776"/>
        <dbReference type="ChEBI" id="CHEBI:138651"/>
        <dbReference type="EC" id="2.3.1.41"/>
    </reaction>
    <physiologicalReaction direction="left-to-right" evidence="53">
        <dbReference type="Rhea" id="RHEA:22837"/>
    </physiologicalReaction>
</comment>
<evidence type="ECO:0000313" key="73">
    <source>
        <dbReference type="EMBL" id="KAL3877602.1"/>
    </source>
</evidence>
<dbReference type="InterPro" id="IPR014043">
    <property type="entry name" value="Acyl_transferase_dom"/>
</dbReference>
<reference evidence="73 74" key="1">
    <citation type="submission" date="2024-11" db="EMBL/GenBank/DDBJ databases">
        <title>Chromosome-level genome assembly of the freshwater bivalve Anodonta woodiana.</title>
        <authorList>
            <person name="Chen X."/>
        </authorList>
    </citation>
    <scope>NUCLEOTIDE SEQUENCE [LARGE SCALE GENOMIC DNA]</scope>
    <source>
        <strain evidence="73">MN2024</strain>
        <tissue evidence="73">Gills</tissue>
    </source>
</reference>
<evidence type="ECO:0000256" key="12">
    <source>
        <dbReference type="ARBA" id="ARBA00022516"/>
    </source>
</evidence>
<evidence type="ECO:0000256" key="67">
    <source>
        <dbReference type="ARBA" id="ARBA00049533"/>
    </source>
</evidence>
<evidence type="ECO:0000256" key="55">
    <source>
        <dbReference type="ARBA" id="ARBA00048650"/>
    </source>
</evidence>
<comment type="catalytic activity">
    <reaction evidence="56">
        <text>holo-[ACP] + acetyl-CoA = acetyl-[ACP] + CoA</text>
        <dbReference type="Rhea" id="RHEA:41788"/>
        <dbReference type="Rhea" id="RHEA-COMP:9621"/>
        <dbReference type="Rhea" id="RHEA-COMP:9685"/>
        <dbReference type="ChEBI" id="CHEBI:57287"/>
        <dbReference type="ChEBI" id="CHEBI:57288"/>
        <dbReference type="ChEBI" id="CHEBI:64479"/>
        <dbReference type="ChEBI" id="CHEBI:78446"/>
        <dbReference type="EC" id="2.3.1.38"/>
    </reaction>
    <physiologicalReaction direction="left-to-right" evidence="56">
        <dbReference type="Rhea" id="RHEA:41789"/>
    </physiologicalReaction>
</comment>
<dbReference type="InterPro" id="IPR049552">
    <property type="entry name" value="PKS_DH_N"/>
</dbReference>
<evidence type="ECO:0000256" key="51">
    <source>
        <dbReference type="ARBA" id="ARBA00048289"/>
    </source>
</evidence>